<evidence type="ECO:0000256" key="1">
    <source>
        <dbReference type="ARBA" id="ARBA00004339"/>
    </source>
</evidence>
<dbReference type="PROSITE" id="PS51257">
    <property type="entry name" value="PROKAR_LIPOPROTEIN"/>
    <property type="match status" value="1"/>
</dbReference>
<dbReference type="PANTHER" id="PTHR35936">
    <property type="entry name" value="MEMBRANE-BOUND LYTIC MUREIN TRANSGLYCOSYLASE F"/>
    <property type="match status" value="1"/>
</dbReference>
<evidence type="ECO:0000313" key="6">
    <source>
        <dbReference type="Proteomes" id="UP000823862"/>
    </source>
</evidence>
<sequence>MNTRNYIQPLLILLEGILLLGVLAGCGSRKQTHTDNATTLRDLPQLQDSGRLVALTLYSSTSYFIYRGQEMGFQYELVQQFAESLGLTLEVKVARNVRDLERKLLAGEGDLIAYTLPITKEGRDSVTYCGNEVITHQVIVQRKNGQPKPLKDVTELIGKEIYVKPGKHYERLVNLDKELGGGLLIRKVTADSIGVEDLIGQVARGEIDYTVADNDVARLNATYYPNLDTRLAISFDQRASWAVRRDCPLLAQAADRWQKENATSPAYTSSMKRYFETGKSLPHTPILSLRKGIISHYDDLFKKYAKTIDWDWRLLASLAYKESNFDTTAVSWAGAKGLMQLMPSTAHAMGVPPGKEQNPEESIKAAVKYIALTTKSFTEVPEPERVNFVLASYNSGIGHVLDAMALAEKYGKNPHVWRGNVEKYILLKSNEEFFTDPVCKFGYFRGAETYAFVREVMDRFEQYKKKIKQN</sequence>
<proteinExistence type="predicted"/>
<evidence type="ECO:0000259" key="4">
    <source>
        <dbReference type="SMART" id="SM00062"/>
    </source>
</evidence>
<name>A0A9D2KU29_9BACE</name>
<dbReference type="InterPro" id="IPR023346">
    <property type="entry name" value="Lysozyme-like_dom_sf"/>
</dbReference>
<reference evidence="5" key="2">
    <citation type="submission" date="2021-04" db="EMBL/GenBank/DDBJ databases">
        <authorList>
            <person name="Gilroy R."/>
        </authorList>
    </citation>
    <scope>NUCLEOTIDE SEQUENCE</scope>
    <source>
        <strain evidence="5">ChiHjej12B11-9795</strain>
    </source>
</reference>
<dbReference type="Gene3D" id="1.10.530.10">
    <property type="match status" value="1"/>
</dbReference>
<dbReference type="SUPFAM" id="SSF53850">
    <property type="entry name" value="Periplasmic binding protein-like II"/>
    <property type="match status" value="1"/>
</dbReference>
<evidence type="ECO:0000313" key="5">
    <source>
        <dbReference type="EMBL" id="HJA84588.1"/>
    </source>
</evidence>
<accession>A0A9D2KU29</accession>
<dbReference type="Proteomes" id="UP000823862">
    <property type="component" value="Unassembled WGS sequence"/>
</dbReference>
<organism evidence="5 6">
    <name type="scientific">Candidatus Bacteroides avicola</name>
    <dbReference type="NCBI Taxonomy" id="2838468"/>
    <lineage>
        <taxon>Bacteria</taxon>
        <taxon>Pseudomonadati</taxon>
        <taxon>Bacteroidota</taxon>
        <taxon>Bacteroidia</taxon>
        <taxon>Bacteroidales</taxon>
        <taxon>Bacteroidaceae</taxon>
        <taxon>Bacteroides</taxon>
    </lineage>
</organism>
<keyword evidence="2" id="KW-0732">Signal</keyword>
<dbReference type="Gene3D" id="3.40.190.10">
    <property type="entry name" value="Periplasmic binding protein-like II"/>
    <property type="match status" value="2"/>
</dbReference>
<gene>
    <name evidence="5" type="ORF">H9950_00045</name>
</gene>
<protein>
    <submittedName>
        <fullName evidence="5">Transglycosylase SLT domain-containing protein</fullName>
    </submittedName>
</protein>
<keyword evidence="3" id="KW-0472">Membrane</keyword>
<comment type="caution">
    <text evidence="5">The sequence shown here is derived from an EMBL/GenBank/DDBJ whole genome shotgun (WGS) entry which is preliminary data.</text>
</comment>
<keyword evidence="3" id="KW-0998">Cell outer membrane</keyword>
<dbReference type="AlphaFoldDB" id="A0A9D2KU29"/>
<dbReference type="PANTHER" id="PTHR35936:SF32">
    <property type="entry name" value="MEMBRANE-BOUND LYTIC MUREIN TRANSGLYCOSYLASE F"/>
    <property type="match status" value="1"/>
</dbReference>
<dbReference type="Pfam" id="PF01464">
    <property type="entry name" value="SLT"/>
    <property type="match status" value="1"/>
</dbReference>
<dbReference type="Pfam" id="PF00497">
    <property type="entry name" value="SBP_bac_3"/>
    <property type="match status" value="1"/>
</dbReference>
<comment type="subcellular location">
    <subcellularLocation>
        <location evidence="1">Cell outer membrane</location>
        <topology evidence="1">Peripheral membrane protein</topology>
    </subcellularLocation>
</comment>
<reference evidence="5" key="1">
    <citation type="journal article" date="2021" name="PeerJ">
        <title>Extensive microbial diversity within the chicken gut microbiome revealed by metagenomics and culture.</title>
        <authorList>
            <person name="Gilroy R."/>
            <person name="Ravi A."/>
            <person name="Getino M."/>
            <person name="Pursley I."/>
            <person name="Horton D.L."/>
            <person name="Alikhan N.F."/>
            <person name="Baker D."/>
            <person name="Gharbi K."/>
            <person name="Hall N."/>
            <person name="Watson M."/>
            <person name="Adriaenssens E.M."/>
            <person name="Foster-Nyarko E."/>
            <person name="Jarju S."/>
            <person name="Secka A."/>
            <person name="Antonio M."/>
            <person name="Oren A."/>
            <person name="Chaudhuri R.R."/>
            <person name="La Ragione R."/>
            <person name="Hildebrand F."/>
            <person name="Pallen M.J."/>
        </authorList>
    </citation>
    <scope>NUCLEOTIDE SEQUENCE</scope>
    <source>
        <strain evidence="5">ChiHjej12B11-9795</strain>
    </source>
</reference>
<dbReference type="InterPro" id="IPR008258">
    <property type="entry name" value="Transglycosylase_SLT_dom_1"/>
</dbReference>
<dbReference type="CDD" id="cd01009">
    <property type="entry name" value="PBP2_YfhD_N"/>
    <property type="match status" value="1"/>
</dbReference>
<dbReference type="SMART" id="SM00062">
    <property type="entry name" value="PBPb"/>
    <property type="match status" value="1"/>
</dbReference>
<dbReference type="InterPro" id="IPR001638">
    <property type="entry name" value="Solute-binding_3/MltF_N"/>
</dbReference>
<dbReference type="EMBL" id="DWZI01000001">
    <property type="protein sequence ID" value="HJA84588.1"/>
    <property type="molecule type" value="Genomic_DNA"/>
</dbReference>
<evidence type="ECO:0000256" key="3">
    <source>
        <dbReference type="ARBA" id="ARBA00023237"/>
    </source>
</evidence>
<dbReference type="CDD" id="cd13403">
    <property type="entry name" value="MLTF-like"/>
    <property type="match status" value="1"/>
</dbReference>
<feature type="domain" description="Solute-binding protein family 3/N-terminal" evidence="4">
    <location>
        <begin position="54"/>
        <end position="278"/>
    </location>
</feature>
<evidence type="ECO:0000256" key="2">
    <source>
        <dbReference type="ARBA" id="ARBA00022729"/>
    </source>
</evidence>
<dbReference type="SUPFAM" id="SSF53955">
    <property type="entry name" value="Lysozyme-like"/>
    <property type="match status" value="1"/>
</dbReference>
<dbReference type="GO" id="GO:0009279">
    <property type="term" value="C:cell outer membrane"/>
    <property type="evidence" value="ECO:0007669"/>
    <property type="project" value="UniProtKB-SubCell"/>
</dbReference>